<keyword evidence="6 15" id="KW-0067">ATP-binding</keyword>
<dbReference type="CDD" id="cd03257">
    <property type="entry name" value="ABC_NikE_OppD_transporters"/>
    <property type="match status" value="1"/>
</dbReference>
<dbReference type="InterPro" id="IPR013563">
    <property type="entry name" value="Oligopep_ABC_C"/>
</dbReference>
<evidence type="ECO:0000256" key="13">
    <source>
        <dbReference type="ARBA" id="ARBA00048610"/>
    </source>
</evidence>
<dbReference type="GO" id="GO:0005886">
    <property type="term" value="C:plasma membrane"/>
    <property type="evidence" value="ECO:0007669"/>
    <property type="project" value="UniProtKB-SubCell"/>
</dbReference>
<dbReference type="EC" id="7.2.2.11" evidence="11"/>
<dbReference type="PANTHER" id="PTHR43297:SF13">
    <property type="entry name" value="NICKEL ABC TRANSPORTER, ATP-BINDING PROTEIN"/>
    <property type="match status" value="1"/>
</dbReference>
<dbReference type="GO" id="GO:0015413">
    <property type="term" value="F:ABC-type nickel transporter activity"/>
    <property type="evidence" value="ECO:0007669"/>
    <property type="project" value="UniProtKB-EC"/>
</dbReference>
<protein>
    <recommendedName>
        <fullName evidence="12">Nickel import system ATP-binding protein NikD</fullName>
        <ecNumber evidence="11">7.2.2.11</ecNumber>
    </recommendedName>
</protein>
<organism evidence="15 16">
    <name type="scientific">Aerophobetes bacterium</name>
    <dbReference type="NCBI Taxonomy" id="2030807"/>
    <lineage>
        <taxon>Bacteria</taxon>
        <taxon>Candidatus Aerophobota</taxon>
    </lineage>
</organism>
<dbReference type="Gene3D" id="3.40.50.300">
    <property type="entry name" value="P-loop containing nucleotide triphosphate hydrolases"/>
    <property type="match status" value="1"/>
</dbReference>
<keyword evidence="9" id="KW-0472">Membrane</keyword>
<dbReference type="GO" id="GO:0015833">
    <property type="term" value="P:peptide transport"/>
    <property type="evidence" value="ECO:0007669"/>
    <property type="project" value="InterPro"/>
</dbReference>
<evidence type="ECO:0000259" key="14">
    <source>
        <dbReference type="PROSITE" id="PS50893"/>
    </source>
</evidence>
<reference evidence="15 16" key="1">
    <citation type="submission" date="2019-03" db="EMBL/GenBank/DDBJ databases">
        <title>Metabolic potential of uncultured bacteria and archaea associated with petroleum seepage in deep-sea sediments.</title>
        <authorList>
            <person name="Dong X."/>
            <person name="Hubert C."/>
        </authorList>
    </citation>
    <scope>NUCLEOTIDE SEQUENCE [LARGE SCALE GENOMIC DNA]</scope>
    <source>
        <strain evidence="15">E44_bin7</strain>
    </source>
</reference>
<dbReference type="NCBIfam" id="TIGR01727">
    <property type="entry name" value="oligo_HPY"/>
    <property type="match status" value="1"/>
</dbReference>
<dbReference type="InterPro" id="IPR027417">
    <property type="entry name" value="P-loop_NTPase"/>
</dbReference>
<sequence>MSNLLEIRDLSVNYITDQGKVKALDKVNLTIGRGSVRAVIGESGCGKTTLARSILGILPSTAEIEKGEVLLQGDDILKKSEKELTTMRGKTMTLIPQDPSDALNPVFTVATQMWDIIVPKLISNKVCFNNRRKSRKKITRMFIDKLRHMQLPSPQRLLNRYPHELSGGQKQRILIGMALILNPLLVVADEPTTSLDVTVEAQILDLLRNLITEYKTSTLYITHNLAVASKISDFITVMYCGQIVESAPSDSFFSNPAHPYSRKLLECLPKSGSKFKDIPGGVPSLIDVPGGCRFHPRCDRKLTQCSQKEPLQKEIAPNHWICCYNPTLEKSTRVNDQQKTNA</sequence>
<evidence type="ECO:0000256" key="2">
    <source>
        <dbReference type="ARBA" id="ARBA00005417"/>
    </source>
</evidence>
<dbReference type="GO" id="GO:0005524">
    <property type="term" value="F:ATP binding"/>
    <property type="evidence" value="ECO:0007669"/>
    <property type="project" value="UniProtKB-KW"/>
</dbReference>
<comment type="subcellular location">
    <subcellularLocation>
        <location evidence="1">Cell membrane</location>
        <topology evidence="1">Peripheral membrane protein</topology>
    </subcellularLocation>
</comment>
<comment type="similarity">
    <text evidence="2">Belongs to the ABC transporter superfamily.</text>
</comment>
<dbReference type="InterPro" id="IPR017871">
    <property type="entry name" value="ABC_transporter-like_CS"/>
</dbReference>
<dbReference type="AlphaFoldDB" id="A0A523S3G2"/>
<evidence type="ECO:0000256" key="4">
    <source>
        <dbReference type="ARBA" id="ARBA00022475"/>
    </source>
</evidence>
<evidence type="ECO:0000256" key="10">
    <source>
        <dbReference type="ARBA" id="ARBA00038669"/>
    </source>
</evidence>
<evidence type="ECO:0000313" key="15">
    <source>
        <dbReference type="EMBL" id="TET12537.1"/>
    </source>
</evidence>
<keyword evidence="5" id="KW-0547">Nucleotide-binding</keyword>
<keyword evidence="7" id="KW-1278">Translocase</keyword>
<comment type="caution">
    <text evidence="15">The sequence shown here is derived from an EMBL/GenBank/DDBJ whole genome shotgun (WGS) entry which is preliminary data.</text>
</comment>
<feature type="domain" description="ABC transporter" evidence="14">
    <location>
        <begin position="7"/>
        <end position="265"/>
    </location>
</feature>
<dbReference type="SMART" id="SM00382">
    <property type="entry name" value="AAA"/>
    <property type="match status" value="1"/>
</dbReference>
<name>A0A523S3G2_UNCAE</name>
<gene>
    <name evidence="15" type="ORF">E3J84_01475</name>
</gene>
<dbReference type="GO" id="GO:0016887">
    <property type="term" value="F:ATP hydrolysis activity"/>
    <property type="evidence" value="ECO:0007669"/>
    <property type="project" value="InterPro"/>
</dbReference>
<evidence type="ECO:0000256" key="5">
    <source>
        <dbReference type="ARBA" id="ARBA00022741"/>
    </source>
</evidence>
<dbReference type="InterPro" id="IPR003593">
    <property type="entry name" value="AAA+_ATPase"/>
</dbReference>
<keyword evidence="3" id="KW-0813">Transport</keyword>
<evidence type="ECO:0000256" key="3">
    <source>
        <dbReference type="ARBA" id="ARBA00022448"/>
    </source>
</evidence>
<dbReference type="EMBL" id="SOKJ01000076">
    <property type="protein sequence ID" value="TET12537.1"/>
    <property type="molecule type" value="Genomic_DNA"/>
</dbReference>
<evidence type="ECO:0000256" key="9">
    <source>
        <dbReference type="ARBA" id="ARBA00023136"/>
    </source>
</evidence>
<evidence type="ECO:0000313" key="16">
    <source>
        <dbReference type="Proteomes" id="UP000316360"/>
    </source>
</evidence>
<evidence type="ECO:0000256" key="11">
    <source>
        <dbReference type="ARBA" id="ARBA00039098"/>
    </source>
</evidence>
<proteinExistence type="inferred from homology"/>
<comment type="subunit">
    <text evidence="10">The complex is composed of two ATP-binding proteins (NikD and NikE), two transmembrane proteins (NikB and NikC) and a solute-binding protein (NikA).</text>
</comment>
<dbReference type="SUPFAM" id="SSF52540">
    <property type="entry name" value="P-loop containing nucleoside triphosphate hydrolases"/>
    <property type="match status" value="1"/>
</dbReference>
<evidence type="ECO:0000256" key="6">
    <source>
        <dbReference type="ARBA" id="ARBA00022840"/>
    </source>
</evidence>
<dbReference type="InterPro" id="IPR050388">
    <property type="entry name" value="ABC_Ni/Peptide_Import"/>
</dbReference>
<evidence type="ECO:0000256" key="7">
    <source>
        <dbReference type="ARBA" id="ARBA00022967"/>
    </source>
</evidence>
<keyword evidence="4" id="KW-1003">Cell membrane</keyword>
<evidence type="ECO:0000256" key="1">
    <source>
        <dbReference type="ARBA" id="ARBA00004202"/>
    </source>
</evidence>
<evidence type="ECO:0000256" key="8">
    <source>
        <dbReference type="ARBA" id="ARBA00023065"/>
    </source>
</evidence>
<keyword evidence="8" id="KW-0406">Ion transport</keyword>
<evidence type="ECO:0000256" key="12">
    <source>
        <dbReference type="ARBA" id="ARBA00044143"/>
    </source>
</evidence>
<dbReference type="Proteomes" id="UP000316360">
    <property type="component" value="Unassembled WGS sequence"/>
</dbReference>
<accession>A0A523S3G2</accession>
<comment type="catalytic activity">
    <reaction evidence="13">
        <text>Ni(2+)(out) + ATP + H2O = Ni(2+)(in) + ADP + phosphate + H(+)</text>
        <dbReference type="Rhea" id="RHEA:15557"/>
        <dbReference type="ChEBI" id="CHEBI:15377"/>
        <dbReference type="ChEBI" id="CHEBI:15378"/>
        <dbReference type="ChEBI" id="CHEBI:30616"/>
        <dbReference type="ChEBI" id="CHEBI:43474"/>
        <dbReference type="ChEBI" id="CHEBI:49786"/>
        <dbReference type="ChEBI" id="CHEBI:456216"/>
        <dbReference type="EC" id="7.2.2.11"/>
    </reaction>
    <physiologicalReaction direction="left-to-right" evidence="13">
        <dbReference type="Rhea" id="RHEA:15558"/>
    </physiologicalReaction>
</comment>
<dbReference type="PROSITE" id="PS00211">
    <property type="entry name" value="ABC_TRANSPORTER_1"/>
    <property type="match status" value="1"/>
</dbReference>
<dbReference type="PROSITE" id="PS50893">
    <property type="entry name" value="ABC_TRANSPORTER_2"/>
    <property type="match status" value="1"/>
</dbReference>
<dbReference type="PANTHER" id="PTHR43297">
    <property type="entry name" value="OLIGOPEPTIDE TRANSPORT ATP-BINDING PROTEIN APPD"/>
    <property type="match status" value="1"/>
</dbReference>
<dbReference type="FunFam" id="3.40.50.300:FF:000016">
    <property type="entry name" value="Oligopeptide ABC transporter ATP-binding component"/>
    <property type="match status" value="1"/>
</dbReference>
<dbReference type="InterPro" id="IPR003439">
    <property type="entry name" value="ABC_transporter-like_ATP-bd"/>
</dbReference>
<dbReference type="Pfam" id="PF00005">
    <property type="entry name" value="ABC_tran"/>
    <property type="match status" value="1"/>
</dbReference>
<dbReference type="Pfam" id="PF08352">
    <property type="entry name" value="oligo_HPY"/>
    <property type="match status" value="1"/>
</dbReference>